<dbReference type="Pfam" id="PF25601">
    <property type="entry name" value="AAA_lid_14"/>
    <property type="match status" value="1"/>
</dbReference>
<protein>
    <submittedName>
        <fullName evidence="7">Nitric oxide reductase transcriptional regulator NorR</fullName>
    </submittedName>
</protein>
<dbReference type="InterPro" id="IPR025943">
    <property type="entry name" value="Sigma_54_int_dom_ATP-bd_2"/>
</dbReference>
<evidence type="ECO:0000256" key="5">
    <source>
        <dbReference type="ARBA" id="ARBA00023163"/>
    </source>
</evidence>
<dbReference type="EMBL" id="JABAEB010000005">
    <property type="protein sequence ID" value="NLQ23220.1"/>
    <property type="molecule type" value="Genomic_DNA"/>
</dbReference>
<evidence type="ECO:0000313" key="7">
    <source>
        <dbReference type="EMBL" id="NLQ23220.1"/>
    </source>
</evidence>
<keyword evidence="3" id="KW-0805">Transcription regulation</keyword>
<evidence type="ECO:0000256" key="3">
    <source>
        <dbReference type="ARBA" id="ARBA00023015"/>
    </source>
</evidence>
<evidence type="ECO:0000256" key="1">
    <source>
        <dbReference type="ARBA" id="ARBA00022741"/>
    </source>
</evidence>
<dbReference type="InterPro" id="IPR025662">
    <property type="entry name" value="Sigma_54_int_dom_ATP-bd_1"/>
</dbReference>
<dbReference type="InterPro" id="IPR003018">
    <property type="entry name" value="GAF"/>
</dbReference>
<dbReference type="SUPFAM" id="SSF55781">
    <property type="entry name" value="GAF domain-like"/>
    <property type="match status" value="1"/>
</dbReference>
<dbReference type="PANTHER" id="PTHR32071:SF35">
    <property type="entry name" value="ANAEROBIC NITRIC OXIDE REDUCTASE TRANSCRIPTION REGULATOR NORR"/>
    <property type="match status" value="1"/>
</dbReference>
<dbReference type="Gene3D" id="1.10.8.60">
    <property type="match status" value="1"/>
</dbReference>
<dbReference type="PROSITE" id="PS00675">
    <property type="entry name" value="SIGMA54_INTERACT_1"/>
    <property type="match status" value="1"/>
</dbReference>
<dbReference type="NCBIfam" id="NF003451">
    <property type="entry name" value="PRK05022.1"/>
    <property type="match status" value="1"/>
</dbReference>
<dbReference type="InterPro" id="IPR002078">
    <property type="entry name" value="Sigma_54_int"/>
</dbReference>
<dbReference type="Gene3D" id="3.40.50.300">
    <property type="entry name" value="P-loop containing nucleotide triphosphate hydrolases"/>
    <property type="match status" value="1"/>
</dbReference>
<evidence type="ECO:0000256" key="2">
    <source>
        <dbReference type="ARBA" id="ARBA00022840"/>
    </source>
</evidence>
<keyword evidence="5" id="KW-0804">Transcription</keyword>
<sequence length="544" mass="59888">MTLFDCGCAMSAHADLTQLALDLTVGVSTQDRFERLLAVVRRRVNCDAAALLAFREQQFVPLAIDGLFAEVLGRRFQISEHPRLEAIARAGDVVRFPADSELPDPYDGLIPHHSANLHVHACIGLPLIANDRLIGALTIDGFNPHQFDDFSDSELRVISALAAASLNTALLMQQLESQVVEVSNGTEVLNRPASQQEIIGQSTQIQSLKQQISAVAGTDLSVLITGETGVGKELVAAAIHNQSTRADKSLIYLNCAALPESVAESELFGHVKGAFTGAISHRQGKFELADKGTLFLDEIGELPLGLQAKLLRVLQYGELQRVGSDKSLKVNTRIIAATNRILHQEATEGRFRFDLYHRLSVFPIHVAPLRERGQDIVMLTGFFLERCKAKLGLTHINITPAAQQLLEQYTWPGNVRELEHAIHRAAVLAKAELKTAYISLSDKHFQLDSLMNQAHRTVDEDRPSDAATPASELAFRSESACRERQSQDNSSVILGLKAATERYQRQLIRQVLAANQQNWAACARILQIDTGNLHRLAKRLGLKE</sequence>
<dbReference type="Gene3D" id="3.30.450.40">
    <property type="match status" value="1"/>
</dbReference>
<dbReference type="InterPro" id="IPR009057">
    <property type="entry name" value="Homeodomain-like_sf"/>
</dbReference>
<keyword evidence="8" id="KW-1185">Reference proteome</keyword>
<dbReference type="Gene3D" id="1.10.10.60">
    <property type="entry name" value="Homeodomain-like"/>
    <property type="match status" value="1"/>
</dbReference>
<reference evidence="7 8" key="1">
    <citation type="submission" date="2020-04" db="EMBL/GenBank/DDBJ databases">
        <title>The first description of lens atrophy caused by putative novel Shewanella sp. that is a new emerging pathogen for cultured rainbow trout?</title>
        <authorList>
            <person name="Saticioglu I.B."/>
            <person name="Duman M."/>
            <person name="Altun S."/>
        </authorList>
    </citation>
    <scope>NUCLEOTIDE SEQUENCE [LARGE SCALE GENOMIC DNA]</scope>
    <source>
        <strain evidence="7 8">S-1</strain>
    </source>
</reference>
<dbReference type="Proteomes" id="UP000527352">
    <property type="component" value="Unassembled WGS sequence"/>
</dbReference>
<keyword evidence="4" id="KW-0238">DNA-binding</keyword>
<dbReference type="PANTHER" id="PTHR32071">
    <property type="entry name" value="TRANSCRIPTIONAL REGULATORY PROTEIN"/>
    <property type="match status" value="1"/>
</dbReference>
<evidence type="ECO:0000256" key="4">
    <source>
        <dbReference type="ARBA" id="ARBA00023125"/>
    </source>
</evidence>
<keyword evidence="2" id="KW-0067">ATP-binding</keyword>
<dbReference type="PROSITE" id="PS00676">
    <property type="entry name" value="SIGMA54_INTERACT_2"/>
    <property type="match status" value="1"/>
</dbReference>
<dbReference type="InterPro" id="IPR025944">
    <property type="entry name" value="Sigma_54_int_dom_CS"/>
</dbReference>
<keyword evidence="1" id="KW-0547">Nucleotide-binding</keyword>
<dbReference type="PROSITE" id="PS00688">
    <property type="entry name" value="SIGMA54_INTERACT_3"/>
    <property type="match status" value="1"/>
</dbReference>
<dbReference type="InterPro" id="IPR029016">
    <property type="entry name" value="GAF-like_dom_sf"/>
</dbReference>
<dbReference type="SMART" id="SM00382">
    <property type="entry name" value="AAA"/>
    <property type="match status" value="1"/>
</dbReference>
<dbReference type="InterPro" id="IPR003593">
    <property type="entry name" value="AAA+_ATPase"/>
</dbReference>
<feature type="domain" description="Sigma-54 factor interaction" evidence="6">
    <location>
        <begin position="198"/>
        <end position="427"/>
    </location>
</feature>
<evidence type="ECO:0000313" key="8">
    <source>
        <dbReference type="Proteomes" id="UP000527352"/>
    </source>
</evidence>
<dbReference type="Pfam" id="PF00158">
    <property type="entry name" value="Sigma54_activat"/>
    <property type="match status" value="1"/>
</dbReference>
<dbReference type="PROSITE" id="PS50045">
    <property type="entry name" value="SIGMA54_INTERACT_4"/>
    <property type="match status" value="1"/>
</dbReference>
<name>A0ABX1KS08_9GAMM</name>
<gene>
    <name evidence="7" type="primary">norR</name>
    <name evidence="7" type="ORF">HGO26_10045</name>
</gene>
<evidence type="ECO:0000259" key="6">
    <source>
        <dbReference type="PROSITE" id="PS50045"/>
    </source>
</evidence>
<comment type="caution">
    <text evidence="7">The sequence shown here is derived from an EMBL/GenBank/DDBJ whole genome shotgun (WGS) entry which is preliminary data.</text>
</comment>
<dbReference type="Pfam" id="PF01590">
    <property type="entry name" value="GAF"/>
    <property type="match status" value="1"/>
</dbReference>
<dbReference type="InterPro" id="IPR058031">
    <property type="entry name" value="AAA_lid_NorR"/>
</dbReference>
<proteinExistence type="predicted"/>
<accession>A0ABX1KS08</accession>
<dbReference type="InterPro" id="IPR027417">
    <property type="entry name" value="P-loop_NTPase"/>
</dbReference>
<dbReference type="SMART" id="SM00065">
    <property type="entry name" value="GAF"/>
    <property type="match status" value="1"/>
</dbReference>
<dbReference type="SUPFAM" id="SSF46689">
    <property type="entry name" value="Homeodomain-like"/>
    <property type="match status" value="1"/>
</dbReference>
<dbReference type="CDD" id="cd00009">
    <property type="entry name" value="AAA"/>
    <property type="match status" value="1"/>
</dbReference>
<organism evidence="7 8">
    <name type="scientific">Shewanella oncorhynchi</name>
    <dbReference type="NCBI Taxonomy" id="2726434"/>
    <lineage>
        <taxon>Bacteria</taxon>
        <taxon>Pseudomonadati</taxon>
        <taxon>Pseudomonadota</taxon>
        <taxon>Gammaproteobacteria</taxon>
        <taxon>Alteromonadales</taxon>
        <taxon>Shewanellaceae</taxon>
        <taxon>Shewanella</taxon>
    </lineage>
</organism>
<dbReference type="SUPFAM" id="SSF52540">
    <property type="entry name" value="P-loop containing nucleoside triphosphate hydrolases"/>
    <property type="match status" value="1"/>
</dbReference>